<accession>A0AA36E5Y9</accession>
<dbReference type="EMBL" id="OX465080">
    <property type="protein sequence ID" value="CAI9282745.1"/>
    <property type="molecule type" value="Genomic_DNA"/>
</dbReference>
<reference evidence="2" key="1">
    <citation type="submission" date="2023-04" db="EMBL/GenBank/DDBJ databases">
        <authorList>
            <person name="Vijverberg K."/>
            <person name="Xiong W."/>
            <person name="Schranz E."/>
        </authorList>
    </citation>
    <scope>NUCLEOTIDE SEQUENCE</scope>
</reference>
<sequence>MEKYPQIERSSDTLDIKALGPNTFGLIKQSRKASIVAYQGLKELFKFRKFAEVENTPTPRFINAEVVEEHMFPKPKFQFASEEFEVFDVEEEEDQEKEFSENEFENFIPQSISFIEEDVVGTPPFVYKRENDTLVQSSSPTPKQMDVPIVELQRTTRKPPQTALVDIEPPSRSDLEDISDALPQEISNVHPVFHV</sequence>
<organism evidence="2 3">
    <name type="scientific">Lactuca saligna</name>
    <name type="common">Willowleaf lettuce</name>
    <dbReference type="NCBI Taxonomy" id="75948"/>
    <lineage>
        <taxon>Eukaryota</taxon>
        <taxon>Viridiplantae</taxon>
        <taxon>Streptophyta</taxon>
        <taxon>Embryophyta</taxon>
        <taxon>Tracheophyta</taxon>
        <taxon>Spermatophyta</taxon>
        <taxon>Magnoliopsida</taxon>
        <taxon>eudicotyledons</taxon>
        <taxon>Gunneridae</taxon>
        <taxon>Pentapetalae</taxon>
        <taxon>asterids</taxon>
        <taxon>campanulids</taxon>
        <taxon>Asterales</taxon>
        <taxon>Asteraceae</taxon>
        <taxon>Cichorioideae</taxon>
        <taxon>Cichorieae</taxon>
        <taxon>Lactucinae</taxon>
        <taxon>Lactuca</taxon>
    </lineage>
</organism>
<protein>
    <submittedName>
        <fullName evidence="2">Uncharacterized protein</fullName>
    </submittedName>
</protein>
<evidence type="ECO:0000313" key="3">
    <source>
        <dbReference type="Proteomes" id="UP001177003"/>
    </source>
</evidence>
<dbReference type="AlphaFoldDB" id="A0AA36E5Y9"/>
<evidence type="ECO:0000313" key="2">
    <source>
        <dbReference type="EMBL" id="CAI9282745.1"/>
    </source>
</evidence>
<gene>
    <name evidence="2" type="ORF">LSALG_LOCUS22369</name>
</gene>
<keyword evidence="3" id="KW-1185">Reference proteome</keyword>
<evidence type="ECO:0000256" key="1">
    <source>
        <dbReference type="SAM" id="MobiDB-lite"/>
    </source>
</evidence>
<name>A0AA36E5Y9_LACSI</name>
<dbReference type="Proteomes" id="UP001177003">
    <property type="component" value="Chromosome 4"/>
</dbReference>
<proteinExistence type="predicted"/>
<feature type="region of interest" description="Disordered" evidence="1">
    <location>
        <begin position="155"/>
        <end position="176"/>
    </location>
</feature>